<evidence type="ECO:0000313" key="14">
    <source>
        <dbReference type="EMBL" id="KAF7265717.1"/>
    </source>
</evidence>
<comment type="catalytic activity">
    <reaction evidence="12">
        <text>2'-deoxycytidine + H2O + H(+) = 2'-deoxyuridine + NH4(+)</text>
        <dbReference type="Rhea" id="RHEA:13433"/>
        <dbReference type="ChEBI" id="CHEBI:15377"/>
        <dbReference type="ChEBI" id="CHEBI:15378"/>
        <dbReference type="ChEBI" id="CHEBI:15698"/>
        <dbReference type="ChEBI" id="CHEBI:16450"/>
        <dbReference type="ChEBI" id="CHEBI:28938"/>
        <dbReference type="EC" id="3.5.4.5"/>
    </reaction>
</comment>
<feature type="active site" description="Proton donor" evidence="10">
    <location>
        <position position="75"/>
    </location>
</feature>
<evidence type="ECO:0000256" key="1">
    <source>
        <dbReference type="ARBA" id="ARBA00001947"/>
    </source>
</evidence>
<feature type="domain" description="CMP/dCMP-type deaminase" evidence="13">
    <location>
        <begin position="21"/>
        <end position="148"/>
    </location>
</feature>
<dbReference type="GO" id="GO:0072527">
    <property type="term" value="P:pyrimidine-containing compound metabolic process"/>
    <property type="evidence" value="ECO:0007669"/>
    <property type="project" value="UniProtKB-ARBA"/>
</dbReference>
<dbReference type="AlphaFoldDB" id="A0A834HRI8"/>
<proteinExistence type="inferred from homology"/>
<dbReference type="Proteomes" id="UP000625711">
    <property type="component" value="Unassembled WGS sequence"/>
</dbReference>
<evidence type="ECO:0000256" key="9">
    <source>
        <dbReference type="ARBA" id="ARBA00049558"/>
    </source>
</evidence>
<evidence type="ECO:0000313" key="15">
    <source>
        <dbReference type="Proteomes" id="UP000625711"/>
    </source>
</evidence>
<evidence type="ECO:0000256" key="4">
    <source>
        <dbReference type="ARBA" id="ARBA00012783"/>
    </source>
</evidence>
<comment type="caution">
    <text evidence="14">The sequence shown here is derived from an EMBL/GenBank/DDBJ whole genome shotgun (WGS) entry which is preliminary data.</text>
</comment>
<gene>
    <name evidence="14" type="ORF">GWI33_020800</name>
</gene>
<dbReference type="PANTHER" id="PTHR11644:SF2">
    <property type="entry name" value="CYTIDINE DEAMINASE"/>
    <property type="match status" value="1"/>
</dbReference>
<evidence type="ECO:0000256" key="5">
    <source>
        <dbReference type="ARBA" id="ARBA00022723"/>
    </source>
</evidence>
<dbReference type="GO" id="GO:0004126">
    <property type="term" value="F:cytidine deaminase activity"/>
    <property type="evidence" value="ECO:0007669"/>
    <property type="project" value="UniProtKB-UniRule"/>
</dbReference>
<keyword evidence="7 11" id="KW-0862">Zinc</keyword>
<feature type="binding site" evidence="11">
    <location>
        <position position="110"/>
    </location>
    <ligand>
        <name>Zn(2+)</name>
        <dbReference type="ChEBI" id="CHEBI:29105"/>
        <note>catalytic</note>
    </ligand>
</feature>
<evidence type="ECO:0000256" key="6">
    <source>
        <dbReference type="ARBA" id="ARBA00022801"/>
    </source>
</evidence>
<evidence type="ECO:0000256" key="3">
    <source>
        <dbReference type="ARBA" id="ARBA00006576"/>
    </source>
</evidence>
<dbReference type="InterPro" id="IPR016193">
    <property type="entry name" value="Cytidine_deaminase-like"/>
</dbReference>
<dbReference type="OrthoDB" id="414540at2759"/>
<evidence type="ECO:0000256" key="7">
    <source>
        <dbReference type="ARBA" id="ARBA00022833"/>
    </source>
</evidence>
<dbReference type="GO" id="GO:0008270">
    <property type="term" value="F:zinc ion binding"/>
    <property type="evidence" value="ECO:0007669"/>
    <property type="project" value="UniProtKB-UniRule"/>
</dbReference>
<organism evidence="14 15">
    <name type="scientific">Rhynchophorus ferrugineus</name>
    <name type="common">Red palm weevil</name>
    <name type="synonym">Curculio ferrugineus</name>
    <dbReference type="NCBI Taxonomy" id="354439"/>
    <lineage>
        <taxon>Eukaryota</taxon>
        <taxon>Metazoa</taxon>
        <taxon>Ecdysozoa</taxon>
        <taxon>Arthropoda</taxon>
        <taxon>Hexapoda</taxon>
        <taxon>Insecta</taxon>
        <taxon>Pterygota</taxon>
        <taxon>Neoptera</taxon>
        <taxon>Endopterygota</taxon>
        <taxon>Coleoptera</taxon>
        <taxon>Polyphaga</taxon>
        <taxon>Cucujiformia</taxon>
        <taxon>Curculionidae</taxon>
        <taxon>Dryophthorinae</taxon>
        <taxon>Rhynchophorus</taxon>
    </lineage>
</organism>
<evidence type="ECO:0000256" key="2">
    <source>
        <dbReference type="ARBA" id="ARBA00003949"/>
    </source>
</evidence>
<dbReference type="EMBL" id="JAACXV010014584">
    <property type="protein sequence ID" value="KAF7265717.1"/>
    <property type="molecule type" value="Genomic_DNA"/>
</dbReference>
<sequence>MSKASHENIVKNVQKLKNLDQIIQNLIREATEAREYAYCPYSKFKVGAALLCTDGTVVTGCNIENCSFTVGICAERCAYGKAISQGKNKFKAVSVVAYQEKYFTLPCGACRQFMSEFGNLDIYVSKPGEDNIFVSDLETILPYQFCLTDNKTFV</sequence>
<evidence type="ECO:0000256" key="11">
    <source>
        <dbReference type="PIRSR" id="PIRSR606262-3"/>
    </source>
</evidence>
<dbReference type="PROSITE" id="PS51747">
    <property type="entry name" value="CYT_DCMP_DEAMINASES_2"/>
    <property type="match status" value="1"/>
</dbReference>
<feature type="binding site" evidence="11">
    <location>
        <position position="73"/>
    </location>
    <ligand>
        <name>Zn(2+)</name>
        <dbReference type="ChEBI" id="CHEBI:29105"/>
        <note>catalytic</note>
    </ligand>
</feature>
<keyword evidence="5 11" id="KW-0479">Metal-binding</keyword>
<dbReference type="Pfam" id="PF00383">
    <property type="entry name" value="dCMP_cyt_deam_1"/>
    <property type="match status" value="1"/>
</dbReference>
<feature type="binding site" evidence="11">
    <location>
        <position position="107"/>
    </location>
    <ligand>
        <name>Zn(2+)</name>
        <dbReference type="ChEBI" id="CHEBI:29105"/>
        <note>catalytic</note>
    </ligand>
</feature>
<dbReference type="InterPro" id="IPR050202">
    <property type="entry name" value="Cyt/Deoxycyt_deaminase"/>
</dbReference>
<keyword evidence="15" id="KW-1185">Reference proteome</keyword>
<dbReference type="NCBIfam" id="TIGR01354">
    <property type="entry name" value="cyt_deam_tetra"/>
    <property type="match status" value="1"/>
</dbReference>
<dbReference type="SUPFAM" id="SSF53927">
    <property type="entry name" value="Cytidine deaminase-like"/>
    <property type="match status" value="1"/>
</dbReference>
<comment type="function">
    <text evidence="2 12">This enzyme scavenges exogenous and endogenous cytidine and 2'-deoxycytidine for UMP synthesis.</text>
</comment>
<dbReference type="EC" id="3.5.4.5" evidence="4 12"/>
<dbReference type="GO" id="GO:0005829">
    <property type="term" value="C:cytosol"/>
    <property type="evidence" value="ECO:0007669"/>
    <property type="project" value="TreeGrafter"/>
</dbReference>
<dbReference type="NCBIfam" id="NF004064">
    <property type="entry name" value="PRK05578.1"/>
    <property type="match status" value="1"/>
</dbReference>
<reference evidence="14" key="1">
    <citation type="submission" date="2020-08" db="EMBL/GenBank/DDBJ databases">
        <title>Genome sequencing and assembly of the red palm weevil Rhynchophorus ferrugineus.</title>
        <authorList>
            <person name="Dias G.B."/>
            <person name="Bergman C.M."/>
            <person name="Manee M."/>
        </authorList>
    </citation>
    <scope>NUCLEOTIDE SEQUENCE</scope>
    <source>
        <strain evidence="14">AA-2017</strain>
        <tissue evidence="14">Whole larva</tissue>
    </source>
</reference>
<evidence type="ECO:0000256" key="12">
    <source>
        <dbReference type="RuleBase" id="RU364006"/>
    </source>
</evidence>
<dbReference type="CDD" id="cd01283">
    <property type="entry name" value="cytidine_deaminase"/>
    <property type="match status" value="1"/>
</dbReference>
<dbReference type="PANTHER" id="PTHR11644">
    <property type="entry name" value="CYTIDINE DEAMINASE"/>
    <property type="match status" value="1"/>
</dbReference>
<comment type="catalytic activity">
    <reaction evidence="9 12">
        <text>cytidine + H2O + H(+) = uridine + NH4(+)</text>
        <dbReference type="Rhea" id="RHEA:16069"/>
        <dbReference type="ChEBI" id="CHEBI:15377"/>
        <dbReference type="ChEBI" id="CHEBI:15378"/>
        <dbReference type="ChEBI" id="CHEBI:16704"/>
        <dbReference type="ChEBI" id="CHEBI:17562"/>
        <dbReference type="ChEBI" id="CHEBI:28938"/>
        <dbReference type="EC" id="3.5.4.5"/>
    </reaction>
</comment>
<name>A0A834HRI8_RHYFE</name>
<dbReference type="Gene3D" id="3.40.140.10">
    <property type="entry name" value="Cytidine Deaminase, domain 2"/>
    <property type="match status" value="1"/>
</dbReference>
<protein>
    <recommendedName>
        <fullName evidence="4 12">Cytidine deaminase</fullName>
        <ecNumber evidence="4 12">3.5.4.5</ecNumber>
    </recommendedName>
    <alternativeName>
        <fullName evidence="8 12">Cytidine aminohydrolase</fullName>
    </alternativeName>
</protein>
<dbReference type="InterPro" id="IPR006262">
    <property type="entry name" value="Cyt_deam_tetra"/>
</dbReference>
<keyword evidence="6 12" id="KW-0378">Hydrolase</keyword>
<evidence type="ECO:0000256" key="10">
    <source>
        <dbReference type="PIRSR" id="PIRSR606262-1"/>
    </source>
</evidence>
<evidence type="ECO:0000259" key="13">
    <source>
        <dbReference type="PROSITE" id="PS51747"/>
    </source>
</evidence>
<dbReference type="InterPro" id="IPR002125">
    <property type="entry name" value="CMP_dCMP_dom"/>
</dbReference>
<dbReference type="GO" id="GO:0055086">
    <property type="term" value="P:nucleobase-containing small molecule metabolic process"/>
    <property type="evidence" value="ECO:0007669"/>
    <property type="project" value="UniProtKB-ARBA"/>
</dbReference>
<comment type="similarity">
    <text evidence="3 12">Belongs to the cytidine and deoxycytidylate deaminase family.</text>
</comment>
<evidence type="ECO:0000256" key="8">
    <source>
        <dbReference type="ARBA" id="ARBA00032005"/>
    </source>
</evidence>
<dbReference type="FunFam" id="3.40.140.10:FF:000008">
    <property type="entry name" value="Cytidine deaminase"/>
    <property type="match status" value="1"/>
</dbReference>
<accession>A0A834HRI8</accession>
<comment type="cofactor">
    <cofactor evidence="1 11 12">
        <name>Zn(2+)</name>
        <dbReference type="ChEBI" id="CHEBI:29105"/>
    </cofactor>
</comment>